<organism evidence="1 2">
    <name type="scientific">Microbacterium esteraromaticum</name>
    <dbReference type="NCBI Taxonomy" id="57043"/>
    <lineage>
        <taxon>Bacteria</taxon>
        <taxon>Bacillati</taxon>
        <taxon>Actinomycetota</taxon>
        <taxon>Actinomycetes</taxon>
        <taxon>Micrococcales</taxon>
        <taxon>Microbacteriaceae</taxon>
        <taxon>Microbacterium</taxon>
    </lineage>
</organism>
<protein>
    <submittedName>
        <fullName evidence="1">Uncharacterized protein</fullName>
    </submittedName>
</protein>
<comment type="caution">
    <text evidence="1">The sequence shown here is derived from an EMBL/GenBank/DDBJ whole genome shotgun (WGS) entry which is preliminary data.</text>
</comment>
<sequence length="359" mass="39999">MKREPQIDDLLAGPRGRRLLLEYAMAVEEQKAQWQLSRAVRVATRAFESAGTMIWIGDGPPAEPETMSPAEAAHVLAQVTLAEPSQAHARSALARSIDMARYWQEPDGEDQLAATPEMRDALQRVAVHLAPAFSSWWWPMLREAQWAVQWDDEGIAAPRAISAEELRQHRARMIEGEQQAQRDGPVDPAANMSGDWWSMPAWLAPSTAGETFDGSPAALWFVEDGLGWERGFAHRATIAPDARVFEIDGPQAWADLCRRFPLVVTASRRHDWYRTTGRVGEWVIPDWASVAQHYDAVHLQTGAYLAVAGTAIEVGDGRASVIAGWNPDETYWLTSAVQFDEPPQTWVSPDGQNEEWGLE</sequence>
<name>A0A939DUM4_9MICO</name>
<reference evidence="1" key="1">
    <citation type="submission" date="2020-12" db="EMBL/GenBank/DDBJ databases">
        <title>PHA producing bacteria isolated from mangrove.</title>
        <authorList>
            <person name="Zheng W."/>
            <person name="Yu S."/>
            <person name="Huang Y."/>
        </authorList>
    </citation>
    <scope>NUCLEOTIDE SEQUENCE</scope>
    <source>
        <strain evidence="1">GN8-5</strain>
    </source>
</reference>
<dbReference type="EMBL" id="JAEMWU010000001">
    <property type="protein sequence ID" value="MBN8205511.1"/>
    <property type="molecule type" value="Genomic_DNA"/>
</dbReference>
<gene>
    <name evidence="1" type="ORF">JF543_06005</name>
</gene>
<dbReference type="RefSeq" id="WP_206823207.1">
    <property type="nucleotide sequence ID" value="NZ_JAEMWU010000001.1"/>
</dbReference>
<proteinExistence type="predicted"/>
<dbReference type="AlphaFoldDB" id="A0A939DUM4"/>
<evidence type="ECO:0000313" key="1">
    <source>
        <dbReference type="EMBL" id="MBN8205511.1"/>
    </source>
</evidence>
<accession>A0A939DUM4</accession>
<evidence type="ECO:0000313" key="2">
    <source>
        <dbReference type="Proteomes" id="UP000664385"/>
    </source>
</evidence>
<dbReference type="Proteomes" id="UP000664385">
    <property type="component" value="Unassembled WGS sequence"/>
</dbReference>